<dbReference type="Pfam" id="PF13450">
    <property type="entry name" value="NAD_binding_8"/>
    <property type="match status" value="1"/>
</dbReference>
<dbReference type="RefSeq" id="WP_103788740.1">
    <property type="nucleotide sequence ID" value="NZ_PQVF01000005.1"/>
</dbReference>
<dbReference type="InterPro" id="IPR050464">
    <property type="entry name" value="Zeta_carotene_desat/Oxidored"/>
</dbReference>
<dbReference type="SUPFAM" id="SSF51905">
    <property type="entry name" value="FAD/NAD(P)-binding domain"/>
    <property type="match status" value="1"/>
</dbReference>
<dbReference type="EMBL" id="PQVF01000005">
    <property type="protein sequence ID" value="POY37130.1"/>
    <property type="molecule type" value="Genomic_DNA"/>
</dbReference>
<dbReference type="Proteomes" id="UP000236893">
    <property type="component" value="Unassembled WGS sequence"/>
</dbReference>
<keyword evidence="2" id="KW-1185">Reference proteome</keyword>
<evidence type="ECO:0000313" key="2">
    <source>
        <dbReference type="Proteomes" id="UP000236893"/>
    </source>
</evidence>
<dbReference type="GO" id="GO:0016491">
    <property type="term" value="F:oxidoreductase activity"/>
    <property type="evidence" value="ECO:0007669"/>
    <property type="project" value="TreeGrafter"/>
</dbReference>
<dbReference type="PANTHER" id="PTHR42923:SF17">
    <property type="entry name" value="AMINE OXIDASE DOMAIN-CONTAINING PROTEIN"/>
    <property type="match status" value="1"/>
</dbReference>
<protein>
    <submittedName>
        <fullName evidence="1">NADP transhydrogenase subunit alpha</fullName>
    </submittedName>
</protein>
<dbReference type="Gene3D" id="3.50.50.60">
    <property type="entry name" value="FAD/NAD(P)-binding domain"/>
    <property type="match status" value="1"/>
</dbReference>
<dbReference type="Gene3D" id="3.30.70.1990">
    <property type="match status" value="1"/>
</dbReference>
<dbReference type="Gene3D" id="1.10.405.20">
    <property type="match status" value="1"/>
</dbReference>
<sequence>MKKKVAIIGSGLAGLGAAYHLKEHFDITIFEEKDQSFGQTKTFSINKHQDQLTVDVTFNAINETVDSNIIQLFNKLQIPLKPASVSFGIQQQRFGLEYGEENINAFFAQPKRVFDGKQLQLYFHIKRFHNNCLSDINEVNYSNHTLKQYAREKGLSAGLLNNYLIPISAIIWAVPFHKAADFPAILTIQYLRKLIGSDQNSRNNWLTPENWTLLTQKLDFPNLKKNKKVRFVKRQLEYGRMIVVLFFEDGSVEKFDKIIFACHANQALRILEDDATNLEYSLLRNFKYEKNKVLVHSDESVMPINKRAWAAFNYRMEEAGRVSLVKWVNRFEKAGLSGNYFVSINDSGKIDNKKVLGALEMELPLFDLKTLKTQEQLSKLNQLPEFEDRDKTTFFCGSYFKNGLYEETYKSAISCSEAVLHSQKNKMPEMKVL</sequence>
<dbReference type="AlphaFoldDB" id="A0A2S5A3G7"/>
<gene>
    <name evidence="1" type="ORF">C3K47_08720</name>
</gene>
<comment type="caution">
    <text evidence="1">The sequence shown here is derived from an EMBL/GenBank/DDBJ whole genome shotgun (WGS) entry which is preliminary data.</text>
</comment>
<accession>A0A2S5A3G7</accession>
<proteinExistence type="predicted"/>
<evidence type="ECO:0000313" key="1">
    <source>
        <dbReference type="EMBL" id="POY37130.1"/>
    </source>
</evidence>
<name>A0A2S5A3G7_9SPHI</name>
<dbReference type="InterPro" id="IPR036188">
    <property type="entry name" value="FAD/NAD-bd_sf"/>
</dbReference>
<dbReference type="PANTHER" id="PTHR42923">
    <property type="entry name" value="PROTOPORPHYRINOGEN OXIDASE"/>
    <property type="match status" value="1"/>
</dbReference>
<dbReference type="OrthoDB" id="20837at2"/>
<reference evidence="1 2" key="1">
    <citation type="submission" date="2018-01" db="EMBL/GenBank/DDBJ databases">
        <authorList>
            <person name="Gaut B.S."/>
            <person name="Morton B.R."/>
            <person name="Clegg M.T."/>
            <person name="Duvall M.R."/>
        </authorList>
    </citation>
    <scope>NUCLEOTIDE SEQUENCE [LARGE SCALE GENOMIC DNA]</scope>
    <source>
        <strain evidence="1 2">HR-AV</strain>
    </source>
</reference>
<organism evidence="1 2">
    <name type="scientific">Solitalea longa</name>
    <dbReference type="NCBI Taxonomy" id="2079460"/>
    <lineage>
        <taxon>Bacteria</taxon>
        <taxon>Pseudomonadati</taxon>
        <taxon>Bacteroidota</taxon>
        <taxon>Sphingobacteriia</taxon>
        <taxon>Sphingobacteriales</taxon>
        <taxon>Sphingobacteriaceae</taxon>
        <taxon>Solitalea</taxon>
    </lineage>
</organism>